<dbReference type="EMBL" id="CP065030">
    <property type="protein sequence ID" value="QPK15761.1"/>
    <property type="molecule type" value="Genomic_DNA"/>
</dbReference>
<keyword evidence="1" id="KW-0472">Membrane</keyword>
<accession>A0A7V8PI29</accession>
<evidence type="ECO:0000313" key="3">
    <source>
        <dbReference type="EMBL" id="QPK15761.1"/>
    </source>
</evidence>
<evidence type="ECO:0008006" key="6">
    <source>
        <dbReference type="Google" id="ProtNLM"/>
    </source>
</evidence>
<evidence type="ECO:0000313" key="4">
    <source>
        <dbReference type="Proteomes" id="UP000237284"/>
    </source>
</evidence>
<organism evidence="3 4">
    <name type="scientific">Pectobacterium versatile</name>
    <dbReference type="NCBI Taxonomy" id="2488639"/>
    <lineage>
        <taxon>Bacteria</taxon>
        <taxon>Pseudomonadati</taxon>
        <taxon>Pseudomonadota</taxon>
        <taxon>Gammaproteobacteria</taxon>
        <taxon>Enterobacterales</taxon>
        <taxon>Pectobacteriaceae</taxon>
        <taxon>Pectobacterium</taxon>
    </lineage>
</organism>
<evidence type="ECO:0000256" key="1">
    <source>
        <dbReference type="SAM" id="Phobius"/>
    </source>
</evidence>
<evidence type="ECO:0000313" key="5">
    <source>
        <dbReference type="Proteomes" id="UP001313132"/>
    </source>
</evidence>
<dbReference type="Proteomes" id="UP000237284">
    <property type="component" value="Chromosome"/>
</dbReference>
<feature type="transmembrane region" description="Helical" evidence="1">
    <location>
        <begin position="6"/>
        <end position="25"/>
    </location>
</feature>
<keyword evidence="1" id="KW-1133">Transmembrane helix</keyword>
<proteinExistence type="predicted"/>
<dbReference type="GeneID" id="93392475"/>
<dbReference type="AlphaFoldDB" id="A0A7V8PI29"/>
<dbReference type="Proteomes" id="UP001313132">
    <property type="component" value="Unassembled WGS sequence"/>
</dbReference>
<reference evidence="3 4" key="1">
    <citation type="submission" date="2020-11" db="EMBL/GenBank/DDBJ databases">
        <title>Complete genome sequence of Pectobacterium versatile F131.</title>
        <authorList>
            <person name="Shirshikov F.V."/>
            <person name="Miroshnikov K."/>
            <person name="Toshakov S.V."/>
            <person name="Kabanova A.P."/>
            <person name="Barannik A.P."/>
            <person name="Shneider M."/>
            <person name="Ignatov A.N."/>
            <person name="Miroshnikov K.A."/>
            <person name="Mikhailova Y.V."/>
            <person name="Shelenkov A."/>
            <person name="Yanushevich Y.G."/>
            <person name="Evseev P.V."/>
        </authorList>
    </citation>
    <scope>NUCLEOTIDE SEQUENCE [LARGE SCALE GENOMIC DNA]</scope>
    <source>
        <strain evidence="3 4">F131</strain>
    </source>
</reference>
<gene>
    <name evidence="3" type="ORF">F131LOC_021100</name>
    <name evidence="2" type="ORF">WCT63_08870</name>
</gene>
<sequence>MKWLFLFLILLVAFYLLCLFSKLWLLSKRKHRLHRALFNGRVNQVRRLRPRQKRRERF</sequence>
<name>A0A7V8PI29_9GAMM</name>
<keyword evidence="5" id="KW-1185">Reference proteome</keyword>
<evidence type="ECO:0000313" key="2">
    <source>
        <dbReference type="EMBL" id="MEI7102560.1"/>
    </source>
</evidence>
<reference evidence="2 5" key="2">
    <citation type="submission" date="2024-03" db="EMBL/GenBank/DDBJ databases">
        <title>Analysis of soft rot Pectobacteriaceae population diversity in US potato growing regions between 2016 and 2022.</title>
        <authorList>
            <person name="Ma X."/>
            <person name="Zhang X."/>
            <person name="Stodghill P."/>
            <person name="Rioux R."/>
            <person name="Babler B."/>
            <person name="Shrestha S."/>
            <person name="Babler B."/>
            <person name="Rivedal H."/>
            <person name="Frost K."/>
            <person name="Hao J."/>
            <person name="Secor G."/>
            <person name="Swingle B."/>
        </authorList>
    </citation>
    <scope>NUCLEOTIDE SEQUENCE [LARGE SCALE GENOMIC DNA]</scope>
    <source>
        <strain evidence="2 5">UMSS2</strain>
    </source>
</reference>
<dbReference type="RefSeq" id="WP_162847971.1">
    <property type="nucleotide sequence ID" value="NZ_BGPS01000008.1"/>
</dbReference>
<dbReference type="EMBL" id="JBBBON010000007">
    <property type="protein sequence ID" value="MEI7102560.1"/>
    <property type="molecule type" value="Genomic_DNA"/>
</dbReference>
<keyword evidence="1" id="KW-0812">Transmembrane</keyword>
<protein>
    <recommendedName>
        <fullName evidence="6">High mobility group protein Z</fullName>
    </recommendedName>
</protein>